<feature type="compositionally biased region" description="Basic residues" evidence="2">
    <location>
        <begin position="199"/>
        <end position="208"/>
    </location>
</feature>
<dbReference type="Proteomes" id="UP000015106">
    <property type="component" value="Chromosome 1"/>
</dbReference>
<dbReference type="EnsemblPlants" id="TuG1812G0100004830.01.T01">
    <property type="protein sequence ID" value="TuG1812G0100004830.01.T01.cds251335"/>
    <property type="gene ID" value="TuG1812G0100004830.01"/>
</dbReference>
<reference evidence="4" key="3">
    <citation type="submission" date="2022-06" db="UniProtKB">
        <authorList>
            <consortium name="EnsemblPlants"/>
        </authorList>
    </citation>
    <scope>IDENTIFICATION</scope>
</reference>
<reference evidence="5" key="1">
    <citation type="journal article" date="2013" name="Nature">
        <title>Draft genome of the wheat A-genome progenitor Triticum urartu.</title>
        <authorList>
            <person name="Ling H.Q."/>
            <person name="Zhao S."/>
            <person name="Liu D."/>
            <person name="Wang J."/>
            <person name="Sun H."/>
            <person name="Zhang C."/>
            <person name="Fan H."/>
            <person name="Li D."/>
            <person name="Dong L."/>
            <person name="Tao Y."/>
            <person name="Gao C."/>
            <person name="Wu H."/>
            <person name="Li Y."/>
            <person name="Cui Y."/>
            <person name="Guo X."/>
            <person name="Zheng S."/>
            <person name="Wang B."/>
            <person name="Yu K."/>
            <person name="Liang Q."/>
            <person name="Yang W."/>
            <person name="Lou X."/>
            <person name="Chen J."/>
            <person name="Feng M."/>
            <person name="Jian J."/>
            <person name="Zhang X."/>
            <person name="Luo G."/>
            <person name="Jiang Y."/>
            <person name="Liu J."/>
            <person name="Wang Z."/>
            <person name="Sha Y."/>
            <person name="Zhang B."/>
            <person name="Wu H."/>
            <person name="Tang D."/>
            <person name="Shen Q."/>
            <person name="Xue P."/>
            <person name="Zou S."/>
            <person name="Wang X."/>
            <person name="Liu X."/>
            <person name="Wang F."/>
            <person name="Yang Y."/>
            <person name="An X."/>
            <person name="Dong Z."/>
            <person name="Zhang K."/>
            <person name="Zhang X."/>
            <person name="Luo M.C."/>
            <person name="Dvorak J."/>
            <person name="Tong Y."/>
            <person name="Wang J."/>
            <person name="Yang H."/>
            <person name="Li Z."/>
            <person name="Wang D."/>
            <person name="Zhang A."/>
            <person name="Wang J."/>
        </authorList>
    </citation>
    <scope>NUCLEOTIDE SEQUENCE</scope>
    <source>
        <strain evidence="5">cv. G1812</strain>
    </source>
</reference>
<dbReference type="InterPro" id="IPR032861">
    <property type="entry name" value="TAXi_N"/>
</dbReference>
<dbReference type="Pfam" id="PF14543">
    <property type="entry name" value="TAXi_N"/>
    <property type="match status" value="1"/>
</dbReference>
<feature type="compositionally biased region" description="Basic and acidic residues" evidence="2">
    <location>
        <begin position="159"/>
        <end position="172"/>
    </location>
</feature>
<sequence>MAASSSRRQLAGVGHADLLAGHELGAAPALSTFELPMQSALDSMDVGMYLVTVHFGTPAVAYSMALDTANDLTWLNCRLRGHRRHRDRDRANANAKTMSLEQALEPPLVKEDLVPSGSVVVVAAVPVLHAGQLRPFPARCVQDAQPQRVVQLPPAPAGRHGDPRHLRARDGDGGGVGGAAGAAAGAGAGLLHLRVRRDRGRARRRAHAGQRQSVLRQDRREELPGPLLLLPAGDAQRPRRLQLPHLRAQPSHGGRRRGRVRRDGHRVRAERAVLGRAGHGRVRQRAAPQHPARGVELPHQRRAQPGHGHLRDVAAGAGVQRGHAGARHPPRPKAGQGGGGGDPVRALLQVGRQEPGAGSHRAEAGAGVDGRREAGAEPQRRAHAGGGARGRLHRLL</sequence>
<evidence type="ECO:0000256" key="1">
    <source>
        <dbReference type="ARBA" id="ARBA00007447"/>
    </source>
</evidence>
<accession>A0A8R7P8G5</accession>
<feature type="compositionally biased region" description="Basic and acidic residues" evidence="2">
    <location>
        <begin position="369"/>
        <end position="380"/>
    </location>
</feature>
<proteinExistence type="inferred from homology"/>
<evidence type="ECO:0000313" key="5">
    <source>
        <dbReference type="Proteomes" id="UP000015106"/>
    </source>
</evidence>
<dbReference type="InterPro" id="IPR021109">
    <property type="entry name" value="Peptidase_aspartic_dom_sf"/>
</dbReference>
<protein>
    <recommendedName>
        <fullName evidence="3">Xylanase inhibitor N-terminal domain-containing protein</fullName>
    </recommendedName>
</protein>
<feature type="region of interest" description="Disordered" evidence="2">
    <location>
        <begin position="152"/>
        <end position="183"/>
    </location>
</feature>
<feature type="region of interest" description="Disordered" evidence="2">
    <location>
        <begin position="199"/>
        <end position="220"/>
    </location>
</feature>
<keyword evidence="5" id="KW-1185">Reference proteome</keyword>
<evidence type="ECO:0000256" key="2">
    <source>
        <dbReference type="SAM" id="MobiDB-lite"/>
    </source>
</evidence>
<feature type="region of interest" description="Disordered" evidence="2">
    <location>
        <begin position="319"/>
        <end position="396"/>
    </location>
</feature>
<comment type="similarity">
    <text evidence="1">Belongs to the peptidase A1 family.</text>
</comment>
<dbReference type="SUPFAM" id="SSF50630">
    <property type="entry name" value="Acid proteases"/>
    <property type="match status" value="1"/>
</dbReference>
<feature type="domain" description="Xylanase inhibitor N-terminal" evidence="3">
    <location>
        <begin position="49"/>
        <end position="92"/>
    </location>
</feature>
<name>A0A8R7P8G5_TRIUA</name>
<evidence type="ECO:0000313" key="4">
    <source>
        <dbReference type="EnsemblPlants" id="TuG1812G0100004830.01.T01.cds251335"/>
    </source>
</evidence>
<feature type="compositionally biased region" description="Gly residues" evidence="2">
    <location>
        <begin position="173"/>
        <end position="183"/>
    </location>
</feature>
<reference evidence="4" key="2">
    <citation type="submission" date="2018-03" db="EMBL/GenBank/DDBJ databases">
        <title>The Triticum urartu genome reveals the dynamic nature of wheat genome evolution.</title>
        <authorList>
            <person name="Ling H."/>
            <person name="Ma B."/>
            <person name="Shi X."/>
            <person name="Liu H."/>
            <person name="Dong L."/>
            <person name="Sun H."/>
            <person name="Cao Y."/>
            <person name="Gao Q."/>
            <person name="Zheng S."/>
            <person name="Li Y."/>
            <person name="Yu Y."/>
            <person name="Du H."/>
            <person name="Qi M."/>
            <person name="Li Y."/>
            <person name="Yu H."/>
            <person name="Cui Y."/>
            <person name="Wang N."/>
            <person name="Chen C."/>
            <person name="Wu H."/>
            <person name="Zhao Y."/>
            <person name="Zhang J."/>
            <person name="Li Y."/>
            <person name="Zhou W."/>
            <person name="Zhang B."/>
            <person name="Hu W."/>
            <person name="Eijk M."/>
            <person name="Tang J."/>
            <person name="Witsenboer H."/>
            <person name="Zhao S."/>
            <person name="Li Z."/>
            <person name="Zhang A."/>
            <person name="Wang D."/>
            <person name="Liang C."/>
        </authorList>
    </citation>
    <scope>NUCLEOTIDE SEQUENCE [LARGE SCALE GENOMIC DNA]</scope>
    <source>
        <strain evidence="4">cv. G1812</strain>
    </source>
</reference>
<dbReference type="AlphaFoldDB" id="A0A8R7P8G5"/>
<feature type="region of interest" description="Disordered" evidence="2">
    <location>
        <begin position="277"/>
        <end position="307"/>
    </location>
</feature>
<dbReference type="Gene3D" id="2.40.70.10">
    <property type="entry name" value="Acid Proteases"/>
    <property type="match status" value="1"/>
</dbReference>
<dbReference type="Gramene" id="TuG1812G0100004830.01.T01">
    <property type="protein sequence ID" value="TuG1812G0100004830.01.T01.cds251335"/>
    <property type="gene ID" value="TuG1812G0100004830.01"/>
</dbReference>
<evidence type="ECO:0000259" key="3">
    <source>
        <dbReference type="Pfam" id="PF14543"/>
    </source>
</evidence>
<organism evidence="4 5">
    <name type="scientific">Triticum urartu</name>
    <name type="common">Red wild einkorn</name>
    <name type="synonym">Crithodium urartu</name>
    <dbReference type="NCBI Taxonomy" id="4572"/>
    <lineage>
        <taxon>Eukaryota</taxon>
        <taxon>Viridiplantae</taxon>
        <taxon>Streptophyta</taxon>
        <taxon>Embryophyta</taxon>
        <taxon>Tracheophyta</taxon>
        <taxon>Spermatophyta</taxon>
        <taxon>Magnoliopsida</taxon>
        <taxon>Liliopsida</taxon>
        <taxon>Poales</taxon>
        <taxon>Poaceae</taxon>
        <taxon>BOP clade</taxon>
        <taxon>Pooideae</taxon>
        <taxon>Triticodae</taxon>
        <taxon>Triticeae</taxon>
        <taxon>Triticinae</taxon>
        <taxon>Triticum</taxon>
    </lineage>
</organism>